<dbReference type="GO" id="GO:0004553">
    <property type="term" value="F:hydrolase activity, hydrolyzing O-glycosyl compounds"/>
    <property type="evidence" value="ECO:0007669"/>
    <property type="project" value="InterPro"/>
</dbReference>
<sequence length="388" mass="44160">MKKICFFTGTRAEYGLLYPLMKLIKEKNEYELQIIASGMHLSPEFGLTYKEIEKDGFKINEKIEILMSSDSDIGINKAIGLGLISFSETLKRLDPDILIILGDRFEALSMAISSYIMKIPIAHIHGGERTEGAIDEGIRHSITKMSYLHFTSTAEYRKRVIQLGEIPERVFNVGAIGLDNIKNLKLLSKEQIEETLNFKFGDKNILFTYHPTTLNTDQLEEEIEEIMKALEKLIKIGYKIIITKSNADEGGRFINQFIDKFSVKQKDKVFVSTNFGTLKYLSIMRYVDFILGNSSSGIVEAPSLKVPTINIGERQKGRVIGNSIIDVKPLEEEILKAVSIAQNMDRKKINNPYDQGGATQKIYDILKDYLENNKINIKKEFYDIKFSI</sequence>
<evidence type="ECO:0000259" key="1">
    <source>
        <dbReference type="Pfam" id="PF02350"/>
    </source>
</evidence>
<feature type="domain" description="UDP-N-acetylglucosamine 2-epimerase" evidence="1">
    <location>
        <begin position="24"/>
        <end position="367"/>
    </location>
</feature>
<protein>
    <submittedName>
        <fullName evidence="2">UDP-N-acetylglucosamine 2-epimerase</fullName>
    </submittedName>
</protein>
<evidence type="ECO:0000313" key="3">
    <source>
        <dbReference type="Proteomes" id="UP000236434"/>
    </source>
</evidence>
<dbReference type="PANTHER" id="PTHR43174:SF3">
    <property type="entry name" value="UDP-N-ACETYLGLUCOSAMINE 2-EPIMERASE"/>
    <property type="match status" value="1"/>
</dbReference>
<dbReference type="SUPFAM" id="SSF53756">
    <property type="entry name" value="UDP-Glycosyltransferase/glycogen phosphorylase"/>
    <property type="match status" value="1"/>
</dbReference>
<dbReference type="AlphaFoldDB" id="A0A2K1NZI9"/>
<dbReference type="GO" id="GO:0006047">
    <property type="term" value="P:UDP-N-acetylglucosamine metabolic process"/>
    <property type="evidence" value="ECO:0007669"/>
    <property type="project" value="InterPro"/>
</dbReference>
<dbReference type="RefSeq" id="WP_103067263.1">
    <property type="nucleotide sequence ID" value="NZ_AZRL01000017.1"/>
</dbReference>
<dbReference type="OrthoDB" id="9803238at2"/>
<dbReference type="Pfam" id="PF02350">
    <property type="entry name" value="Epimerase_2"/>
    <property type="match status" value="1"/>
</dbReference>
<proteinExistence type="predicted"/>
<evidence type="ECO:0000313" key="2">
    <source>
        <dbReference type="EMBL" id="PNR95887.1"/>
    </source>
</evidence>
<dbReference type="InterPro" id="IPR029767">
    <property type="entry name" value="WecB-like"/>
</dbReference>
<dbReference type="InterPro" id="IPR020004">
    <property type="entry name" value="UDP-GlcNAc_Epase"/>
</dbReference>
<dbReference type="PANTHER" id="PTHR43174">
    <property type="entry name" value="UDP-N-ACETYLGLUCOSAMINE 2-EPIMERASE"/>
    <property type="match status" value="1"/>
</dbReference>
<dbReference type="InterPro" id="IPR003331">
    <property type="entry name" value="UDP_GlcNAc_Epimerase_2_dom"/>
</dbReference>
<reference evidence="2 3" key="1">
    <citation type="submission" date="2013-12" db="EMBL/GenBank/DDBJ databases">
        <title>Comparative genomics of Petrotoga isolates.</title>
        <authorList>
            <person name="Nesbo C.L."/>
            <person name="Charchuk R."/>
            <person name="Chow K."/>
        </authorList>
    </citation>
    <scope>NUCLEOTIDE SEQUENCE [LARGE SCALE GENOMIC DNA]</scope>
    <source>
        <strain evidence="2 3">DSM 13574</strain>
    </source>
</reference>
<comment type="caution">
    <text evidence="2">The sequence shown here is derived from an EMBL/GenBank/DDBJ whole genome shotgun (WGS) entry which is preliminary data.</text>
</comment>
<name>A0A2K1NZI9_9BACT</name>
<dbReference type="Proteomes" id="UP000236434">
    <property type="component" value="Unassembled WGS sequence"/>
</dbReference>
<dbReference type="NCBIfam" id="TIGR03568">
    <property type="entry name" value="NeuC_NnaA"/>
    <property type="match status" value="1"/>
</dbReference>
<dbReference type="Gene3D" id="3.40.50.2000">
    <property type="entry name" value="Glycogen Phosphorylase B"/>
    <property type="match status" value="2"/>
</dbReference>
<gene>
    <name evidence="2" type="ORF">X929_06930</name>
</gene>
<dbReference type="EMBL" id="AZRL01000017">
    <property type="protein sequence ID" value="PNR95887.1"/>
    <property type="molecule type" value="Genomic_DNA"/>
</dbReference>
<dbReference type="CDD" id="cd03786">
    <property type="entry name" value="GTB_UDP-GlcNAc_2-Epimerase"/>
    <property type="match status" value="1"/>
</dbReference>
<organism evidence="2 3">
    <name type="scientific">Petrotoga olearia DSM 13574</name>
    <dbReference type="NCBI Taxonomy" id="1122955"/>
    <lineage>
        <taxon>Bacteria</taxon>
        <taxon>Thermotogati</taxon>
        <taxon>Thermotogota</taxon>
        <taxon>Thermotogae</taxon>
        <taxon>Petrotogales</taxon>
        <taxon>Petrotogaceae</taxon>
        <taxon>Petrotoga</taxon>
    </lineage>
</organism>
<accession>A0A2K1NZI9</accession>